<keyword evidence="1" id="KW-1003">Cell membrane</keyword>
<dbReference type="RefSeq" id="WP_149682323.1">
    <property type="nucleotide sequence ID" value="NZ_FNBI01000003.1"/>
</dbReference>
<protein>
    <recommendedName>
        <fullName evidence="1">SURF1-like protein</fullName>
    </recommendedName>
</protein>
<reference evidence="2 5" key="2">
    <citation type="submission" date="2019-12" db="EMBL/GenBank/DDBJ databases">
        <authorList>
            <person name="Zheng J."/>
        </authorList>
    </citation>
    <scope>NUCLEOTIDE SEQUENCE [LARGE SCALE GENOMIC DNA]</scope>
    <source>
        <strain evidence="2 5">DSM 27347</strain>
    </source>
</reference>
<evidence type="ECO:0000313" key="4">
    <source>
        <dbReference type="Proteomes" id="UP000323502"/>
    </source>
</evidence>
<dbReference type="Pfam" id="PF02104">
    <property type="entry name" value="SURF1"/>
    <property type="match status" value="1"/>
</dbReference>
<keyword evidence="1" id="KW-0472">Membrane</keyword>
<name>A0A1G7LE26_9SPHN</name>
<keyword evidence="4" id="KW-1185">Reference proteome</keyword>
<sequence length="203" mass="22266">MRRIPVIPTLVVGVLIAVMLALGFWQLLDRAPKKEAYLAQLAQNPARAPVAFPQAPDDRLLFRRTTATCRPPVTIRRAGAGSAGFRLIAECRGGMLVQLGTSRNPRAEVPWQGGAVSGYISHAPDHRSMIESLMRPRPQPMLLVLDRPAAGLSANPRPSTDAVPNNHVAYAVQWFLFALAAAIIYGLALRRRNRAVVERARPR</sequence>
<dbReference type="CDD" id="cd06662">
    <property type="entry name" value="SURF1"/>
    <property type="match status" value="1"/>
</dbReference>
<dbReference type="EMBL" id="WSUT01000005">
    <property type="protein sequence ID" value="MWC43364.1"/>
    <property type="molecule type" value="Genomic_DNA"/>
</dbReference>
<dbReference type="AlphaFoldDB" id="A0A1G7LE26"/>
<dbReference type="InterPro" id="IPR002994">
    <property type="entry name" value="Surf1/Shy1"/>
</dbReference>
<feature type="transmembrane region" description="Helical" evidence="1">
    <location>
        <begin position="7"/>
        <end position="28"/>
    </location>
</feature>
<evidence type="ECO:0000313" key="3">
    <source>
        <dbReference type="EMBL" id="SDF47812.1"/>
    </source>
</evidence>
<accession>A0A1G7LE26</accession>
<evidence type="ECO:0000313" key="2">
    <source>
        <dbReference type="EMBL" id="MWC43364.1"/>
    </source>
</evidence>
<comment type="similarity">
    <text evidence="1">Belongs to the SURF1 family.</text>
</comment>
<dbReference type="Proteomes" id="UP000436801">
    <property type="component" value="Unassembled WGS sequence"/>
</dbReference>
<comment type="subcellular location">
    <subcellularLocation>
        <location evidence="1">Cell membrane</location>
        <topology evidence="1">Multi-pass membrane protein</topology>
    </subcellularLocation>
</comment>
<dbReference type="OrthoDB" id="6079986at2"/>
<gene>
    <name evidence="2" type="ORF">GQR91_06805</name>
    <name evidence="3" type="ORF">SAMN05216557_103462</name>
</gene>
<organism evidence="3 4">
    <name type="scientific">Sphingomonas carotinifaciens</name>
    <dbReference type="NCBI Taxonomy" id="1166323"/>
    <lineage>
        <taxon>Bacteria</taxon>
        <taxon>Pseudomonadati</taxon>
        <taxon>Pseudomonadota</taxon>
        <taxon>Alphaproteobacteria</taxon>
        <taxon>Sphingomonadales</taxon>
        <taxon>Sphingomonadaceae</taxon>
        <taxon>Sphingomonas</taxon>
    </lineage>
</organism>
<dbReference type="GO" id="GO:0005886">
    <property type="term" value="C:plasma membrane"/>
    <property type="evidence" value="ECO:0007669"/>
    <property type="project" value="UniProtKB-SubCell"/>
</dbReference>
<evidence type="ECO:0000256" key="1">
    <source>
        <dbReference type="RuleBase" id="RU363076"/>
    </source>
</evidence>
<reference evidence="3 4" key="1">
    <citation type="submission" date="2016-10" db="EMBL/GenBank/DDBJ databases">
        <authorList>
            <person name="Varghese N."/>
            <person name="Submissions S."/>
        </authorList>
    </citation>
    <scope>NUCLEOTIDE SEQUENCE [LARGE SCALE GENOMIC DNA]</scope>
    <source>
        <strain evidence="3 4">S7-754</strain>
    </source>
</reference>
<evidence type="ECO:0000313" key="5">
    <source>
        <dbReference type="Proteomes" id="UP000436801"/>
    </source>
</evidence>
<proteinExistence type="inferred from homology"/>
<dbReference type="EMBL" id="FNBI01000003">
    <property type="protein sequence ID" value="SDF47812.1"/>
    <property type="molecule type" value="Genomic_DNA"/>
</dbReference>
<keyword evidence="1" id="KW-1133">Transmembrane helix</keyword>
<dbReference type="Proteomes" id="UP000323502">
    <property type="component" value="Unassembled WGS sequence"/>
</dbReference>
<feature type="transmembrane region" description="Helical" evidence="1">
    <location>
        <begin position="168"/>
        <end position="189"/>
    </location>
</feature>
<keyword evidence="1" id="KW-0812">Transmembrane</keyword>